<evidence type="ECO:0000256" key="4">
    <source>
        <dbReference type="RuleBase" id="RU362028"/>
    </source>
</evidence>
<proteinExistence type="inferred from homology"/>
<protein>
    <recommendedName>
        <fullName evidence="4">Pseudouridine synthase</fullName>
        <ecNumber evidence="4">5.4.99.-</ecNumber>
    </recommendedName>
</protein>
<gene>
    <name evidence="6" type="ORF">B808_372</name>
</gene>
<sequence>MAWDYQLDIDRYYPSVRTYLTEQLNLPKHLVYLLRSNQRVLVNHQYRPMNFPIKPGETVNISFNQTDFSTSAFPMLPDWTRSLEVLWESDDLMVVNKPRGLKTHPNQPGELGTVFNLAAAYLAPKRPLMVHRLDQQTSGALIIAKVPPVVAILTKLLKTKTLQRTYLAWVRGMLTNPQGTINQPIGKDPFDQRKRQVNGQNSQPAITHYQLLKTNENASLLKITLETGRTHQIRVHFASLGHPIVNDPLYDSLATSSQPMLLHSWRIAFKTPYYNQAVVVISPLPPEFKRFS</sequence>
<evidence type="ECO:0000313" key="7">
    <source>
        <dbReference type="Proteomes" id="UP000019474"/>
    </source>
</evidence>
<comment type="catalytic activity">
    <reaction evidence="1 4">
        <text>a uridine in RNA = a pseudouridine in RNA</text>
        <dbReference type="Rhea" id="RHEA:48348"/>
        <dbReference type="Rhea" id="RHEA-COMP:12068"/>
        <dbReference type="Rhea" id="RHEA-COMP:12069"/>
        <dbReference type="ChEBI" id="CHEBI:65314"/>
        <dbReference type="ChEBI" id="CHEBI:65315"/>
    </reaction>
</comment>
<dbReference type="SUPFAM" id="SSF55120">
    <property type="entry name" value="Pseudouridine synthase"/>
    <property type="match status" value="1"/>
</dbReference>
<dbReference type="PANTHER" id="PTHR21600:SF87">
    <property type="entry name" value="RNA PSEUDOURIDYLATE SYNTHASE DOMAIN-CONTAINING PROTEIN 1"/>
    <property type="match status" value="1"/>
</dbReference>
<reference evidence="6 7" key="1">
    <citation type="submission" date="2012-08" db="EMBL/GenBank/DDBJ databases">
        <title>Genome sequencing of Lactobacillus florum 8D.</title>
        <authorList>
            <person name="Kim E.B."/>
            <person name="Marco M.L."/>
        </authorList>
    </citation>
    <scope>NUCLEOTIDE SEQUENCE [LARGE SCALE GENOMIC DNA]</scope>
    <source>
        <strain evidence="6 7">8D</strain>
    </source>
</reference>
<dbReference type="InterPro" id="IPR050188">
    <property type="entry name" value="RluA_PseudoU_synthase"/>
</dbReference>
<dbReference type="PROSITE" id="PS01129">
    <property type="entry name" value="PSI_RLU"/>
    <property type="match status" value="1"/>
</dbReference>
<dbReference type="Proteomes" id="UP000019474">
    <property type="component" value="Unassembled WGS sequence"/>
</dbReference>
<dbReference type="InterPro" id="IPR020103">
    <property type="entry name" value="PsdUridine_synth_cat_dom_sf"/>
</dbReference>
<dbReference type="InterPro" id="IPR006224">
    <property type="entry name" value="PsdUridine_synth_RluA-like_CS"/>
</dbReference>
<dbReference type="AlphaFoldDB" id="W9EI75"/>
<dbReference type="EMBL" id="ALXG01000015">
    <property type="protein sequence ID" value="ETO40710.1"/>
    <property type="molecule type" value="Genomic_DNA"/>
</dbReference>
<dbReference type="InterPro" id="IPR006225">
    <property type="entry name" value="PsdUridine_synth_RluC/D"/>
</dbReference>
<comment type="caution">
    <text evidence="6">The sequence shown here is derived from an EMBL/GenBank/DDBJ whole genome shotgun (WGS) entry which is preliminary data.</text>
</comment>
<name>W9EI75_9LACO</name>
<feature type="domain" description="Pseudouridine synthase RsuA/RluA-like" evidence="5">
    <location>
        <begin position="91"/>
        <end position="239"/>
    </location>
</feature>
<dbReference type="RefSeq" id="WP_009166334.1">
    <property type="nucleotide sequence ID" value="NZ_ALXG01000015.1"/>
</dbReference>
<dbReference type="PATRIC" id="fig|1221538.3.peg.378"/>
<dbReference type="OrthoDB" id="9773999at2"/>
<evidence type="ECO:0000256" key="3">
    <source>
        <dbReference type="PIRSR" id="PIRSR606225-1"/>
    </source>
</evidence>
<dbReference type="GO" id="GO:0140098">
    <property type="term" value="F:catalytic activity, acting on RNA"/>
    <property type="evidence" value="ECO:0007669"/>
    <property type="project" value="UniProtKB-ARBA"/>
</dbReference>
<dbReference type="InterPro" id="IPR006145">
    <property type="entry name" value="PsdUridine_synth_RsuA/RluA"/>
</dbReference>
<keyword evidence="7" id="KW-1185">Reference proteome</keyword>
<dbReference type="EC" id="5.4.99.-" evidence="4"/>
<evidence type="ECO:0000256" key="2">
    <source>
        <dbReference type="ARBA" id="ARBA00010876"/>
    </source>
</evidence>
<comment type="similarity">
    <text evidence="2 4">Belongs to the pseudouridine synthase RluA family.</text>
</comment>
<dbReference type="Pfam" id="PF00849">
    <property type="entry name" value="PseudoU_synth_2"/>
    <property type="match status" value="1"/>
</dbReference>
<comment type="function">
    <text evidence="4">Responsible for synthesis of pseudouridine from uracil.</text>
</comment>
<dbReference type="PANTHER" id="PTHR21600">
    <property type="entry name" value="MITOCHONDRIAL RNA PSEUDOURIDINE SYNTHASE"/>
    <property type="match status" value="1"/>
</dbReference>
<accession>W9EI75</accession>
<dbReference type="GO" id="GO:0009982">
    <property type="term" value="F:pseudouridine synthase activity"/>
    <property type="evidence" value="ECO:0007669"/>
    <property type="project" value="InterPro"/>
</dbReference>
<dbReference type="GO" id="GO:0003723">
    <property type="term" value="F:RNA binding"/>
    <property type="evidence" value="ECO:0007669"/>
    <property type="project" value="InterPro"/>
</dbReference>
<evidence type="ECO:0000259" key="5">
    <source>
        <dbReference type="Pfam" id="PF00849"/>
    </source>
</evidence>
<feature type="active site" evidence="3">
    <location>
        <position position="134"/>
    </location>
</feature>
<organism evidence="6 7">
    <name type="scientific">Fructilactobacillus florum 8D</name>
    <dbReference type="NCBI Taxonomy" id="1221538"/>
    <lineage>
        <taxon>Bacteria</taxon>
        <taxon>Bacillati</taxon>
        <taxon>Bacillota</taxon>
        <taxon>Bacilli</taxon>
        <taxon>Lactobacillales</taxon>
        <taxon>Lactobacillaceae</taxon>
        <taxon>Fructilactobacillus</taxon>
    </lineage>
</organism>
<dbReference type="Gene3D" id="3.30.2350.10">
    <property type="entry name" value="Pseudouridine synthase"/>
    <property type="match status" value="1"/>
</dbReference>
<dbReference type="NCBIfam" id="TIGR00005">
    <property type="entry name" value="rluA_subfam"/>
    <property type="match status" value="1"/>
</dbReference>
<keyword evidence="4" id="KW-0413">Isomerase</keyword>
<dbReference type="CDD" id="cd02869">
    <property type="entry name" value="PseudoU_synth_RluA_like"/>
    <property type="match status" value="1"/>
</dbReference>
<evidence type="ECO:0000313" key="6">
    <source>
        <dbReference type="EMBL" id="ETO40710.1"/>
    </source>
</evidence>
<evidence type="ECO:0000256" key="1">
    <source>
        <dbReference type="ARBA" id="ARBA00000073"/>
    </source>
</evidence>
<dbReference type="GO" id="GO:0000455">
    <property type="term" value="P:enzyme-directed rRNA pseudouridine synthesis"/>
    <property type="evidence" value="ECO:0007669"/>
    <property type="project" value="TreeGrafter"/>
</dbReference>